<name>F6B5H3_DESCC</name>
<keyword evidence="1" id="KW-0472">Membrane</keyword>
<dbReference type="eggNOG" id="ENOG502Z8QQ">
    <property type="taxonomic scope" value="Bacteria"/>
</dbReference>
<keyword evidence="1" id="KW-1133">Transmembrane helix</keyword>
<keyword evidence="1" id="KW-0812">Transmembrane</keyword>
<dbReference type="EMBL" id="CP002736">
    <property type="protein sequence ID" value="AEF95405.1"/>
    <property type="molecule type" value="Genomic_DNA"/>
</dbReference>
<feature type="transmembrane region" description="Helical" evidence="1">
    <location>
        <begin position="385"/>
        <end position="405"/>
    </location>
</feature>
<gene>
    <name evidence="2" type="ordered locus">Desca_2583</name>
</gene>
<reference evidence="2" key="1">
    <citation type="submission" date="2011-05" db="EMBL/GenBank/DDBJ databases">
        <title>Complete sequence of Desulfotomaculum carboxydivorans CO-1-SRB.</title>
        <authorList>
            <consortium name="US DOE Joint Genome Institute"/>
            <person name="Lucas S."/>
            <person name="Han J."/>
            <person name="Lapidus A."/>
            <person name="Cheng J.-F."/>
            <person name="Goodwin L."/>
            <person name="Pitluck S."/>
            <person name="Peters L."/>
            <person name="Mikhailova N."/>
            <person name="Lu M."/>
            <person name="Han C."/>
            <person name="Tapia R."/>
            <person name="Land M."/>
            <person name="Hauser L."/>
            <person name="Kyrpides N."/>
            <person name="Ivanova N."/>
            <person name="Pagani I."/>
            <person name="Stams A."/>
            <person name="Plugge C."/>
            <person name="Muyzer G."/>
            <person name="Kuever J."/>
            <person name="Parshina S."/>
            <person name="Ivanova A."/>
            <person name="Nazina T."/>
            <person name="Woyke T."/>
        </authorList>
    </citation>
    <scope>NUCLEOTIDE SEQUENCE [LARGE SCALE GENOMIC DNA]</scope>
    <source>
        <strain evidence="2">CO-1-SRB</strain>
    </source>
</reference>
<evidence type="ECO:0000256" key="1">
    <source>
        <dbReference type="SAM" id="Phobius"/>
    </source>
</evidence>
<feature type="transmembrane region" description="Helical" evidence="1">
    <location>
        <begin position="621"/>
        <end position="640"/>
    </location>
</feature>
<protein>
    <submittedName>
        <fullName evidence="2">Uncharacterized protein</fullName>
    </submittedName>
</protein>
<feature type="transmembrane region" description="Helical" evidence="1">
    <location>
        <begin position="589"/>
        <end position="609"/>
    </location>
</feature>
<dbReference type="HOGENOM" id="CLU_023389_0_0_9"/>
<proteinExistence type="predicted"/>
<feature type="transmembrane region" description="Helical" evidence="1">
    <location>
        <begin position="411"/>
        <end position="429"/>
    </location>
</feature>
<sequence length="649" mass="71339">MQSKWFKYGTLAMLVVAVLAAAHLAFWQRYMVEKDFRQVELALNYDEISSLAGLQGLTPVQALQRFKEHGITTVVLRESMLDDLTVSSDIQVYSGQALLNRQRAGSAPAWLPGLSARTAINKKNTYLVMFDRDLFNQVSYQMSAKLTGVKSYEIGSDTYVIETVKPYVSMKDLGVGFTKSSLQDVQAAGMRTVLQIRSWDRASQQSIKKVFASYRNIPNLSAVMFNDPNIVGFQPGMPSLLPEVAYQIRQLNVPVAQIEFFPQQGLTKLGILLDKNVVRLHTIDQKEIKAGITPGEALDRYALAAAERDHRILLIRPFLMSNDPIEYNLGFMDSLVSRLHSEGLQVGPAGKLPPIPSSHWVLFLIGLGVIAGGLRLLDKLGLSRLVPLAAAAAPVIWAGLLYFDLALARKLMALAAVIIFPTLSLITNVRREGLAPGQAVVAFVRISLFSLLGALFMVGLLADAGFMLKLDQFMGVKLAHVLPLLIVLVYFALLAAQGEGVAAKVKSLWNHPLRLGIVLAAGVMAVVVAVYVARTGNEAMTVSSTEMQFRTLLDHLLGVRPRTKEFLLGHPALMLLLIYGYRDNRFLPLLLLGTIGQASLVNTFAHIHTPLVVSLLRAFHGLWLGILLGLALFLVIRLTLRRGRGYLNG</sequence>
<feature type="transmembrane region" description="Helical" evidence="1">
    <location>
        <begin position="474"/>
        <end position="494"/>
    </location>
</feature>
<evidence type="ECO:0000313" key="3">
    <source>
        <dbReference type="Proteomes" id="UP000009226"/>
    </source>
</evidence>
<organism evidence="2 3">
    <name type="scientific">Desulfotomaculum nigrificans (strain DSM 14880 / VKM B-2319 / CO-1-SRB)</name>
    <name type="common">Desulfotomaculum carboxydivorans</name>
    <dbReference type="NCBI Taxonomy" id="868595"/>
    <lineage>
        <taxon>Bacteria</taxon>
        <taxon>Bacillati</taxon>
        <taxon>Bacillota</taxon>
        <taxon>Clostridia</taxon>
        <taxon>Eubacteriales</taxon>
        <taxon>Desulfotomaculaceae</taxon>
        <taxon>Desulfotomaculum</taxon>
    </lineage>
</organism>
<dbReference type="Proteomes" id="UP000009226">
    <property type="component" value="Chromosome"/>
</dbReference>
<dbReference type="Pfam" id="PF18949">
    <property type="entry name" value="DUF5693"/>
    <property type="match status" value="1"/>
</dbReference>
<evidence type="ECO:0000313" key="2">
    <source>
        <dbReference type="EMBL" id="AEF95405.1"/>
    </source>
</evidence>
<dbReference type="RefSeq" id="WP_013810821.1">
    <property type="nucleotide sequence ID" value="NC_015565.1"/>
</dbReference>
<feature type="transmembrane region" description="Helical" evidence="1">
    <location>
        <begin position="441"/>
        <end position="462"/>
    </location>
</feature>
<feature type="transmembrane region" description="Helical" evidence="1">
    <location>
        <begin position="515"/>
        <end position="533"/>
    </location>
</feature>
<dbReference type="InterPro" id="IPR043748">
    <property type="entry name" value="DUF5693"/>
</dbReference>
<dbReference type="AlphaFoldDB" id="F6B5H3"/>
<keyword evidence="3" id="KW-1185">Reference proteome</keyword>
<dbReference type="STRING" id="868595.Desca_2583"/>
<accession>F6B5H3</accession>
<dbReference type="KEGG" id="dca:Desca_2583"/>
<feature type="transmembrane region" description="Helical" evidence="1">
    <location>
        <begin position="360"/>
        <end position="378"/>
    </location>
</feature>